<dbReference type="InterPro" id="IPR014756">
    <property type="entry name" value="Ig_E-set"/>
</dbReference>
<evidence type="ECO:0000313" key="3">
    <source>
        <dbReference type="EMBL" id="KAJ1610916.1"/>
    </source>
</evidence>
<dbReference type="AlphaFoldDB" id="A0A9D5HZF7"/>
<protein>
    <submittedName>
        <fullName evidence="3">Dictyostelium gelation factor-like filamin type immunoglobulin domain</fullName>
    </submittedName>
</protein>
<comment type="caution">
    <text evidence="3">The sequence shown here is derived from an EMBL/GenBank/DDBJ whole genome shotgun (WGS) entry which is preliminary data.</text>
</comment>
<dbReference type="Gene3D" id="2.60.40.10">
    <property type="entry name" value="Immunoglobulins"/>
    <property type="match status" value="2"/>
</dbReference>
<evidence type="ECO:0000256" key="1">
    <source>
        <dbReference type="PROSITE-ProRule" id="PRU00087"/>
    </source>
</evidence>
<evidence type="ECO:0000256" key="2">
    <source>
        <dbReference type="SAM" id="Coils"/>
    </source>
</evidence>
<feature type="repeat" description="Filamin" evidence="1">
    <location>
        <begin position="164"/>
        <end position="283"/>
    </location>
</feature>
<dbReference type="OrthoDB" id="342730at2759"/>
<dbReference type="PROSITE" id="PS50194">
    <property type="entry name" value="FILAMIN_REPEAT"/>
    <property type="match status" value="1"/>
</dbReference>
<dbReference type="InterPro" id="IPR013783">
    <property type="entry name" value="Ig-like_fold"/>
</dbReference>
<dbReference type="Proteomes" id="UP001067231">
    <property type="component" value="Unassembled WGS sequence"/>
</dbReference>
<accession>A0A9D5HZF7</accession>
<feature type="coiled-coil region" evidence="2">
    <location>
        <begin position="603"/>
        <end position="630"/>
    </location>
</feature>
<name>A0A9D5HZF7_9CRYT</name>
<dbReference type="EMBL" id="JAPCXC010000021">
    <property type="protein sequence ID" value="KAJ1610916.1"/>
    <property type="molecule type" value="Genomic_DNA"/>
</dbReference>
<reference evidence="3" key="1">
    <citation type="submission" date="2022-10" db="EMBL/GenBank/DDBJ databases">
        <title>Adaptive evolution leads to modifications in subtelomeric GC content in a zoonotic Cryptosporidium species.</title>
        <authorList>
            <person name="Li J."/>
            <person name="Feng Y."/>
            <person name="Xiao L."/>
        </authorList>
    </citation>
    <scope>NUCLEOTIDE SEQUENCE</scope>
    <source>
        <strain evidence="3">33844</strain>
    </source>
</reference>
<dbReference type="Pfam" id="PF00630">
    <property type="entry name" value="Filamin"/>
    <property type="match status" value="1"/>
</dbReference>
<dbReference type="SUPFAM" id="SSF81296">
    <property type="entry name" value="E set domains"/>
    <property type="match status" value="2"/>
</dbReference>
<proteinExistence type="predicted"/>
<dbReference type="InterPro" id="IPR017868">
    <property type="entry name" value="Filamin/ABP280_repeat-like"/>
</dbReference>
<sequence length="1195" mass="139363">MTSSVNDENDDSKEELFSGQDLHRFVPLDSKIAKNINASIPMGVYGGAEKNDKQTLNPMKKSSLMVMELVPTQQMVKCDPPILQNENQNNCKPVDNGIAYKDNFSSYSFETIKKHYFDERYLPEEYNDDNLFMKDSLSTKKKQGDITMKQLIKQASGIITEEVAKNCRATGIGLKRAVSGEITQLMIYTYSENNQRITYGGYNFRILLTPYKQLDNSNNQDQVSYISLELLDMNEIFEGSVIDNHDGTYTASYICKKAVPHRLEIIESRNKLSIGESPFVIQVTPGKSYPELCWAEGEGLKYYNTDGAISTFKIFSVDRMGNRTKKGGDKYEVLGVGGIKIQQILDLKNGEYEVYYKVHKCNLDDYKEINIKLYGQYIKTPAFYPVSKTPFNDKFADKFGDEIGENNLLNKTILKFDNLSIDIKPAYTLSMVFKHFNEMKKMGNEINISIPNLVLFPEEKEGKNNTEIIKRLGVINELKDLETNNLILNEKIRASVLDNYKNNSLKNVTNQLMKHEEILNDLSKAIIMHCETGKEHDKTLIKDEKKLESELDEITDCQQRMFATYSCLQQGGIDSLPVSFELEDPEKVKSRQMKDRRFYIDTYNLLEKKLEEIYSRKEAFEKNRDEYTQKLHKTLITRQKSIIKTQRSYNRILDELDKVYLQLSKRQTRRQDLYKNLRPDSLQVFEGLENQRILDLQLKKNTVIKNKNEGVDGDHGGHKDGNEMNMKRLTGRDRRYNSYSCLVPTDPESPAFWFAEASYLRDEKEKINQYKKHDEDYNTNNPLTDNPQKIKRWDLEEDSRWISCPSSVSISFSTMKTPEIQPIKQKGAFKTSKRSESLSQVKKEVVLKKRVDPMLPENMDEDQVNAIIQRDKERKKLLEKKYNVQKNDLDDPNISEWVKNPPNPKKIKPFYNKSLDEMNEQSFNIVKNELNSEEKSSERITETNLNNNYIDVKLLNRDVKLLPNKLWDKDFMFQLNNGATKKEDFERIKNTWKEQLKIGRELKKSKEAEKLKLMELAPRNNFNINTLNAMEYHDENSLVNNINNEDIQNYEWKRVHHTFEADPRDVPWEFLGEISKLDTLPNEELSKEELQKYIVESLVLDGRKLSNKRIQIRDAIVKEEKKMIDSLVSKKENQGFGVALKNVHKEDSEFDKVETQLKENANRLKPKVSNLQRAKLLISRKNFDTRREQFEHDNF</sequence>
<keyword evidence="2" id="KW-0175">Coiled coil</keyword>
<gene>
    <name evidence="3" type="ORF">OJ253_1015</name>
</gene>
<organism evidence="3">
    <name type="scientific">Cryptosporidium canis</name>
    <dbReference type="NCBI Taxonomy" id="195482"/>
    <lineage>
        <taxon>Eukaryota</taxon>
        <taxon>Sar</taxon>
        <taxon>Alveolata</taxon>
        <taxon>Apicomplexa</taxon>
        <taxon>Conoidasida</taxon>
        <taxon>Coccidia</taxon>
        <taxon>Eucoccidiorida</taxon>
        <taxon>Eimeriorina</taxon>
        <taxon>Cryptosporidiidae</taxon>
        <taxon>Cryptosporidium</taxon>
    </lineage>
</organism>